<evidence type="ECO:0000313" key="2">
    <source>
        <dbReference type="Proteomes" id="UP000887566"/>
    </source>
</evidence>
<feature type="compositionally biased region" description="Low complexity" evidence="1">
    <location>
        <begin position="175"/>
        <end position="191"/>
    </location>
</feature>
<evidence type="ECO:0000256" key="1">
    <source>
        <dbReference type="SAM" id="MobiDB-lite"/>
    </source>
</evidence>
<organism evidence="2 3">
    <name type="scientific">Plectus sambesii</name>
    <dbReference type="NCBI Taxonomy" id="2011161"/>
    <lineage>
        <taxon>Eukaryota</taxon>
        <taxon>Metazoa</taxon>
        <taxon>Ecdysozoa</taxon>
        <taxon>Nematoda</taxon>
        <taxon>Chromadorea</taxon>
        <taxon>Plectida</taxon>
        <taxon>Plectina</taxon>
        <taxon>Plectoidea</taxon>
        <taxon>Plectidae</taxon>
        <taxon>Plectus</taxon>
    </lineage>
</organism>
<feature type="region of interest" description="Disordered" evidence="1">
    <location>
        <begin position="158"/>
        <end position="191"/>
    </location>
</feature>
<evidence type="ECO:0000313" key="3">
    <source>
        <dbReference type="WBParaSite" id="PSAMB.scaffold4738size13680.g25059.t1"/>
    </source>
</evidence>
<accession>A0A914WMJ5</accession>
<protein>
    <submittedName>
        <fullName evidence="3">Uncharacterized protein</fullName>
    </submittedName>
</protein>
<keyword evidence="2" id="KW-1185">Reference proteome</keyword>
<dbReference type="Proteomes" id="UP000887566">
    <property type="component" value="Unplaced"/>
</dbReference>
<feature type="region of interest" description="Disordered" evidence="1">
    <location>
        <begin position="210"/>
        <end position="252"/>
    </location>
</feature>
<name>A0A914WMJ5_9BILA</name>
<feature type="compositionally biased region" description="Low complexity" evidence="1">
    <location>
        <begin position="210"/>
        <end position="225"/>
    </location>
</feature>
<dbReference type="WBParaSite" id="PSAMB.scaffold4738size13680.g25059.t1">
    <property type="protein sequence ID" value="PSAMB.scaffold4738size13680.g25059.t1"/>
    <property type="gene ID" value="PSAMB.scaffold4738size13680.g25059"/>
</dbReference>
<reference evidence="3" key="1">
    <citation type="submission" date="2022-11" db="UniProtKB">
        <authorList>
            <consortium name="WormBaseParasite"/>
        </authorList>
    </citation>
    <scope>IDENTIFICATION</scope>
</reference>
<sequence>MPLARTRQFQTRGPRFPLGRLAAGRNRLSIKRLGRSWRARRQRPGVGYCCRSGLIEFLKRPTSCPAFIRKPAVIEWCAEEVAKPESLGAPTSRAVPVSAAHNKRARRRAAAVMSSDEDAIQLSTIVRQPPRRYYPAVPRKPFAMAVCETEQLMAVGGDELPPPYPITPKVAQNGSSLSPNPPSSSSATSARSVGITDVGVSLTPLNITAVSPRSPAASPTAVASTNAKKMPPPPPPERRDAPAPVDENEETDEEVLNVLGDSGGFFTKDRDILVPSKSQVLLYFATATNFKLRRTGGGELQVTDATDYPLFDVWIEMDCCRCTWVLEAYGKTVLLMHEKTGSPYCSRRSSNSTRLPPITITDWNGDLFGYLTPGDPFLLQSGEKATVAKLLPHGASEATPPTDDAGTEAYEKNLCWMCVLEGSGRHIARLEGFDEILFNKDVAFQLKLLTLAGIIRLSAPWNMPGRGDNRHAMNGCWRVISSLLNCCAYCLY</sequence>
<proteinExistence type="predicted"/>
<dbReference type="AlphaFoldDB" id="A0A914WMJ5"/>